<evidence type="ECO:0000313" key="9">
    <source>
        <dbReference type="Proteomes" id="UP000276741"/>
    </source>
</evidence>
<dbReference type="PANTHER" id="PTHR23508:SF10">
    <property type="entry name" value="CARBOXYLIC ACID TRANSPORTER PROTEIN HOMOLOG"/>
    <property type="match status" value="1"/>
</dbReference>
<name>A0A348B422_9CREN</name>
<reference evidence="7" key="3">
    <citation type="journal article" date="2019" name="BMC Res. Notes">
        <title>Complete genome sequence of the Sulfodiicoccus acidiphilus strain HS-1T, the first crenarchaeon that lacks polB3, isolated from an acidic hot spring in Ohwaku-dani, Hakone, Japan.</title>
        <authorList>
            <person name="Sakai H.D."/>
            <person name="Kurosawa N."/>
        </authorList>
    </citation>
    <scope>NUCLEOTIDE SEQUENCE</scope>
    <source>
        <strain evidence="7">HS-1</strain>
    </source>
</reference>
<dbReference type="PROSITE" id="PS50850">
    <property type="entry name" value="MFS"/>
    <property type="match status" value="1"/>
</dbReference>
<feature type="transmembrane region" description="Helical" evidence="5">
    <location>
        <begin position="255"/>
        <end position="276"/>
    </location>
</feature>
<evidence type="ECO:0000256" key="1">
    <source>
        <dbReference type="ARBA" id="ARBA00004141"/>
    </source>
</evidence>
<dbReference type="PROSITE" id="PS00217">
    <property type="entry name" value="SUGAR_TRANSPORT_2"/>
    <property type="match status" value="1"/>
</dbReference>
<proteinExistence type="predicted"/>
<organism evidence="7 9">
    <name type="scientific">Sulfodiicoccus acidiphilus</name>
    <dbReference type="NCBI Taxonomy" id="1670455"/>
    <lineage>
        <taxon>Archaea</taxon>
        <taxon>Thermoproteota</taxon>
        <taxon>Thermoprotei</taxon>
        <taxon>Sulfolobales</taxon>
        <taxon>Sulfolobaceae</taxon>
        <taxon>Sulfodiicoccus</taxon>
    </lineage>
</organism>
<dbReference type="EMBL" id="AP018553">
    <property type="protein sequence ID" value="BBD72924.1"/>
    <property type="molecule type" value="Genomic_DNA"/>
</dbReference>
<evidence type="ECO:0000256" key="4">
    <source>
        <dbReference type="ARBA" id="ARBA00023136"/>
    </source>
</evidence>
<feature type="transmembrane region" description="Helical" evidence="5">
    <location>
        <begin position="413"/>
        <end position="433"/>
    </location>
</feature>
<dbReference type="KEGG" id="sacd:HS1genome_1313"/>
<feature type="transmembrane region" description="Helical" evidence="5">
    <location>
        <begin position="387"/>
        <end position="407"/>
    </location>
</feature>
<reference evidence="8" key="4">
    <citation type="submission" date="2020-09" db="EMBL/GenBank/DDBJ databases">
        <authorList>
            <person name="Sun Q."/>
            <person name="Ohkuma M."/>
        </authorList>
    </citation>
    <scope>NUCLEOTIDE SEQUENCE</scope>
    <source>
        <strain evidence="8">JCM 31740</strain>
    </source>
</reference>
<keyword evidence="4 5" id="KW-0472">Membrane</keyword>
<feature type="transmembrane region" description="Helical" evidence="5">
    <location>
        <begin position="97"/>
        <end position="116"/>
    </location>
</feature>
<dbReference type="InterPro" id="IPR005829">
    <property type="entry name" value="Sugar_transporter_CS"/>
</dbReference>
<feature type="transmembrane region" description="Helical" evidence="5">
    <location>
        <begin position="296"/>
        <end position="314"/>
    </location>
</feature>
<feature type="domain" description="Major facilitator superfamily (MFS) profile" evidence="6">
    <location>
        <begin position="29"/>
        <end position="437"/>
    </location>
</feature>
<dbReference type="SUPFAM" id="SSF103473">
    <property type="entry name" value="MFS general substrate transporter"/>
    <property type="match status" value="1"/>
</dbReference>
<keyword evidence="3 5" id="KW-1133">Transmembrane helix</keyword>
<feature type="transmembrane region" description="Helical" evidence="5">
    <location>
        <begin position="184"/>
        <end position="202"/>
    </location>
</feature>
<evidence type="ECO:0000313" key="8">
    <source>
        <dbReference type="EMBL" id="GGT87965.1"/>
    </source>
</evidence>
<comment type="subcellular location">
    <subcellularLocation>
        <location evidence="1">Membrane</location>
        <topology evidence="1">Multi-pass membrane protein</topology>
    </subcellularLocation>
</comment>
<keyword evidence="2 5" id="KW-0812">Transmembrane</keyword>
<reference evidence="8" key="1">
    <citation type="journal article" date="2014" name="Int. J. Syst. Evol. Microbiol.">
        <title>Complete genome sequence of Corynebacterium casei LMG S-19264T (=DSM 44701T), isolated from a smear-ripened cheese.</title>
        <authorList>
            <consortium name="US DOE Joint Genome Institute (JGI-PGF)"/>
            <person name="Walter F."/>
            <person name="Albersmeier A."/>
            <person name="Kalinowski J."/>
            <person name="Ruckert C."/>
        </authorList>
    </citation>
    <scope>NUCLEOTIDE SEQUENCE</scope>
    <source>
        <strain evidence="8">JCM 31740</strain>
    </source>
</reference>
<dbReference type="GO" id="GO:0046943">
    <property type="term" value="F:carboxylic acid transmembrane transporter activity"/>
    <property type="evidence" value="ECO:0007669"/>
    <property type="project" value="TreeGrafter"/>
</dbReference>
<dbReference type="Gene3D" id="1.20.1250.20">
    <property type="entry name" value="MFS general substrate transporter like domains"/>
    <property type="match status" value="1"/>
</dbReference>
<evidence type="ECO:0000256" key="3">
    <source>
        <dbReference type="ARBA" id="ARBA00022989"/>
    </source>
</evidence>
<evidence type="ECO:0000259" key="6">
    <source>
        <dbReference type="PROSITE" id="PS50850"/>
    </source>
</evidence>
<feature type="transmembrane region" description="Helical" evidence="5">
    <location>
        <begin position="31"/>
        <end position="54"/>
    </location>
</feature>
<reference evidence="9" key="2">
    <citation type="submission" date="2018-04" db="EMBL/GenBank/DDBJ databases">
        <title>Complete genome sequence of Sulfodiicoccus acidiphilus strain HS-1.</title>
        <authorList>
            <person name="Sakai H.D."/>
            <person name="Kurosawa N."/>
        </authorList>
    </citation>
    <scope>NUCLEOTIDE SEQUENCE [LARGE SCALE GENOMIC DNA]</scope>
    <source>
        <strain evidence="9">HS-1</strain>
    </source>
</reference>
<dbReference type="EMBL" id="BMQS01000002">
    <property type="protein sequence ID" value="GGT87965.1"/>
    <property type="molecule type" value="Genomic_DNA"/>
</dbReference>
<gene>
    <name evidence="8" type="primary">iolF</name>
    <name evidence="8" type="ORF">GCM10007116_02390</name>
    <name evidence="7" type="ORF">HS1genome_1313</name>
</gene>
<feature type="transmembrane region" description="Helical" evidence="5">
    <location>
        <begin position="321"/>
        <end position="340"/>
    </location>
</feature>
<feature type="transmembrane region" description="Helical" evidence="5">
    <location>
        <begin position="346"/>
        <end position="366"/>
    </location>
</feature>
<accession>A0A348B422</accession>
<dbReference type="AlphaFoldDB" id="A0A348B422"/>
<dbReference type="CDD" id="cd17316">
    <property type="entry name" value="MFS_SV2_like"/>
    <property type="match status" value="1"/>
</dbReference>
<dbReference type="Proteomes" id="UP000276741">
    <property type="component" value="Chromosome"/>
</dbReference>
<feature type="transmembrane region" description="Helical" evidence="5">
    <location>
        <begin position="60"/>
        <end position="85"/>
    </location>
</feature>
<feature type="transmembrane region" description="Helical" evidence="5">
    <location>
        <begin position="155"/>
        <end position="178"/>
    </location>
</feature>
<evidence type="ECO:0000313" key="7">
    <source>
        <dbReference type="EMBL" id="BBD72924.1"/>
    </source>
</evidence>
<sequence>MFMSIPSKGSDDPLKAIDDARLSSTHYKWTMLAAMGDFLDAGAIVAGGASLVIWESHFALTATLVGLIGALSPNAFAAWLGALIAGPLGDRYGRKAIYTYDLVLYAIGTLIMTAAVNYVMLIIGYIMSGVAVGVDVPTSWSLIAEYSPRGSRGRLMSFTNIFWYVGPIVILLAAIATVPIGVNSFRVLFGILTVVAAITWFLRRSLIESPRWAAVKGRTDVLKDAMDKLGISAPTQTTGGEKWSWSKMFRYKKGLALVIPIYILWGIPAGTFGFFLEFFERDVGGTTLAAADLIQVGWFVTAIIALLAVYIPLADRVNRRTLYVASAALCALSFAVPIFLPFKILAVALFNVLLFGFGQGVGLWPLNRMWSVELFPTEIRNTAQGFVWAWMRFAIGVWSIFVPSIVAAIGYSAIAAVGTAFFIVSIVIVLALAPASQGKSLEQVLRDFYGGKAKEEVKEKAK</sequence>
<dbReference type="InterPro" id="IPR036259">
    <property type="entry name" value="MFS_trans_sf"/>
</dbReference>
<evidence type="ECO:0000256" key="5">
    <source>
        <dbReference type="SAM" id="Phobius"/>
    </source>
</evidence>
<dbReference type="GO" id="GO:0005886">
    <property type="term" value="C:plasma membrane"/>
    <property type="evidence" value="ECO:0007669"/>
    <property type="project" value="TreeGrafter"/>
</dbReference>
<evidence type="ECO:0000256" key="2">
    <source>
        <dbReference type="ARBA" id="ARBA00022692"/>
    </source>
</evidence>
<keyword evidence="9" id="KW-1185">Reference proteome</keyword>
<dbReference type="InterPro" id="IPR020846">
    <property type="entry name" value="MFS_dom"/>
</dbReference>
<dbReference type="PANTHER" id="PTHR23508">
    <property type="entry name" value="CARBOXYLIC ACID TRANSPORTER PROTEIN HOMOLOG"/>
    <property type="match status" value="1"/>
</dbReference>
<protein>
    <submittedName>
        <fullName evidence="7">Minor myo-inositol transporter IolF</fullName>
    </submittedName>
</protein>
<dbReference type="Pfam" id="PF00083">
    <property type="entry name" value="Sugar_tr"/>
    <property type="match status" value="1"/>
</dbReference>
<dbReference type="InterPro" id="IPR005828">
    <property type="entry name" value="MFS_sugar_transport-like"/>
</dbReference>
<dbReference type="Proteomes" id="UP000616143">
    <property type="component" value="Unassembled WGS sequence"/>
</dbReference>